<name>A0A8J3FMY0_9ACTN</name>
<dbReference type="SUPFAM" id="SSF52540">
    <property type="entry name" value="P-loop containing nucleoside triphosphate hydrolases"/>
    <property type="match status" value="1"/>
</dbReference>
<gene>
    <name evidence="1" type="ORF">GCM10012284_12080</name>
</gene>
<dbReference type="EMBL" id="BMMX01000002">
    <property type="protein sequence ID" value="GGK79654.1"/>
    <property type="molecule type" value="Genomic_DNA"/>
</dbReference>
<reference evidence="1" key="1">
    <citation type="journal article" date="2014" name="Int. J. Syst. Evol. Microbiol.">
        <title>Complete genome sequence of Corynebacterium casei LMG S-19264T (=DSM 44701T), isolated from a smear-ripened cheese.</title>
        <authorList>
            <consortium name="US DOE Joint Genome Institute (JGI-PGF)"/>
            <person name="Walter F."/>
            <person name="Albersmeier A."/>
            <person name="Kalinowski J."/>
            <person name="Ruckert C."/>
        </authorList>
    </citation>
    <scope>NUCLEOTIDE SEQUENCE</scope>
    <source>
        <strain evidence="1">CGMCC 4.7299</strain>
    </source>
</reference>
<evidence type="ECO:0000313" key="1">
    <source>
        <dbReference type="EMBL" id="GGK79654.1"/>
    </source>
</evidence>
<organism evidence="1 2">
    <name type="scientific">Mangrovihabitans endophyticus</name>
    <dbReference type="NCBI Taxonomy" id="1751298"/>
    <lineage>
        <taxon>Bacteria</taxon>
        <taxon>Bacillati</taxon>
        <taxon>Actinomycetota</taxon>
        <taxon>Actinomycetes</taxon>
        <taxon>Micromonosporales</taxon>
        <taxon>Micromonosporaceae</taxon>
        <taxon>Mangrovihabitans</taxon>
    </lineage>
</organism>
<accession>A0A8J3FMY0</accession>
<dbReference type="AlphaFoldDB" id="A0A8J3FMY0"/>
<proteinExistence type="predicted"/>
<reference evidence="1" key="2">
    <citation type="submission" date="2020-09" db="EMBL/GenBank/DDBJ databases">
        <authorList>
            <person name="Sun Q."/>
            <person name="Zhou Y."/>
        </authorList>
    </citation>
    <scope>NUCLEOTIDE SEQUENCE</scope>
    <source>
        <strain evidence="1">CGMCC 4.7299</strain>
    </source>
</reference>
<dbReference type="InterPro" id="IPR027417">
    <property type="entry name" value="P-loop_NTPase"/>
</dbReference>
<keyword evidence="2" id="KW-1185">Reference proteome</keyword>
<dbReference type="Gene3D" id="3.40.50.300">
    <property type="entry name" value="P-loop containing nucleotide triphosphate hydrolases"/>
    <property type="match status" value="1"/>
</dbReference>
<protein>
    <recommendedName>
        <fullName evidence="3">AAA ATPase domain-containing protein</fullName>
    </recommendedName>
</protein>
<sequence>MASLGEVIDELRRQSLADRNAEVALFQDALNTPGMIFVHGPGGVGKSTLLSTFAHLAAQQGRTTIQVDARHLAFGSATLPMLDDSRLVLLIDTYELLEPIDDWVREKYLPTLPGDCLVVIAGRQAPGPRWLTDPAWRELMRVITLGNLTDRDARAWLTGRGVSGWTQDRLLAISRGHPLTLAMLLDVVRRGAVPRTFGDLPDVMRMLIAQMIGEAPSPRHRTALEVFAHAPTTTEDLLRSMVGGDVGELFSWLRRLPFVEESPHGLFPHDVVRDLIDADLRWRDPARYCDMHRRKLAAFHQQVLALTDERQRLQLFARTVVLNGARSGLEALSALAPPMQTYADGLQDGDRASIVAMTAEWQGAEQAELAAYWMACRPEAFRVFRSASGDLCGYTACLDLTEADLGVDPGADAMWLYASKRGTLRADERVRAWRFFLDRERGQHPSPSLTLFVACQMLDILQLRDDTAWSLVAAFENAELWTPTMEFLDFWVATDADFTVGTTVFPVFAHDWRRVGIPDWVEVLHARQLGAPARPAADSAGETVLSRSEFTDGLRDALRHLHDPEQLRDNPLLRTRMIRRNARDGRTPAETLRELIEAGVGSLEPDASELMSRTFLRPTTTQERIAVQLHLSFNTYRRHRDKAIAELDASLWKNEIGNQSSRS</sequence>
<dbReference type="Proteomes" id="UP000656042">
    <property type="component" value="Unassembled WGS sequence"/>
</dbReference>
<evidence type="ECO:0000313" key="2">
    <source>
        <dbReference type="Proteomes" id="UP000656042"/>
    </source>
</evidence>
<comment type="caution">
    <text evidence="1">The sequence shown here is derived from an EMBL/GenBank/DDBJ whole genome shotgun (WGS) entry which is preliminary data.</text>
</comment>
<evidence type="ECO:0008006" key="3">
    <source>
        <dbReference type="Google" id="ProtNLM"/>
    </source>
</evidence>